<gene>
    <name evidence="10" type="primary">murG</name>
    <name evidence="13" type="ORF">GCM10022254_42350</name>
</gene>
<comment type="similarity">
    <text evidence="10">Belongs to the glycosyltransferase 28 family. MurG subfamily.</text>
</comment>
<dbReference type="CDD" id="cd03785">
    <property type="entry name" value="GT28_MurG"/>
    <property type="match status" value="1"/>
</dbReference>
<feature type="domain" description="Glycosyltransferase family 28 N-terminal" evidence="11">
    <location>
        <begin position="19"/>
        <end position="167"/>
    </location>
</feature>
<evidence type="ECO:0000256" key="5">
    <source>
        <dbReference type="ARBA" id="ARBA00022960"/>
    </source>
</evidence>
<dbReference type="Proteomes" id="UP001501710">
    <property type="component" value="Unassembled WGS sequence"/>
</dbReference>
<dbReference type="PANTHER" id="PTHR21015:SF22">
    <property type="entry name" value="GLYCOSYLTRANSFERASE"/>
    <property type="match status" value="1"/>
</dbReference>
<keyword evidence="7 10" id="KW-0472">Membrane</keyword>
<evidence type="ECO:0000256" key="3">
    <source>
        <dbReference type="ARBA" id="ARBA00022676"/>
    </source>
</evidence>
<keyword evidence="6 10" id="KW-0573">Peptidoglycan synthesis</keyword>
<dbReference type="EMBL" id="BAABAS010000012">
    <property type="protein sequence ID" value="GAA4235323.1"/>
    <property type="molecule type" value="Genomic_DNA"/>
</dbReference>
<evidence type="ECO:0000256" key="2">
    <source>
        <dbReference type="ARBA" id="ARBA00022618"/>
    </source>
</evidence>
<feature type="binding site" evidence="10">
    <location>
        <begin position="25"/>
        <end position="27"/>
    </location>
    <ligand>
        <name>UDP-N-acetyl-alpha-D-glucosamine</name>
        <dbReference type="ChEBI" id="CHEBI:57705"/>
    </ligand>
</feature>
<evidence type="ECO:0000256" key="4">
    <source>
        <dbReference type="ARBA" id="ARBA00022679"/>
    </source>
</evidence>
<comment type="subcellular location">
    <subcellularLocation>
        <location evidence="10">Cell membrane</location>
        <topology evidence="10">Peripheral membrane protein</topology>
        <orientation evidence="10">Cytoplasmic side</orientation>
    </subcellularLocation>
</comment>
<accession>A0ABP8C8S8</accession>
<comment type="function">
    <text evidence="10">Cell wall formation. Catalyzes the transfer of a GlcNAc subunit on undecaprenyl-pyrophosphoryl-MurNAc-pentapeptide (lipid intermediate I) to form undecaprenyl-pyrophosphoryl-MurNAc-(pentapeptide)GlcNAc (lipid intermediate II).</text>
</comment>
<comment type="pathway">
    <text evidence="10">Cell wall biogenesis; peptidoglycan biosynthesis.</text>
</comment>
<keyword evidence="14" id="KW-1185">Reference proteome</keyword>
<dbReference type="InterPro" id="IPR006009">
    <property type="entry name" value="GlcNAc_MurG"/>
</dbReference>
<comment type="caution">
    <text evidence="10">Lacks conserved residue(s) required for the propagation of feature annotation.</text>
</comment>
<evidence type="ECO:0000256" key="7">
    <source>
        <dbReference type="ARBA" id="ARBA00023136"/>
    </source>
</evidence>
<evidence type="ECO:0000259" key="12">
    <source>
        <dbReference type="Pfam" id="PF04101"/>
    </source>
</evidence>
<evidence type="ECO:0000256" key="8">
    <source>
        <dbReference type="ARBA" id="ARBA00023306"/>
    </source>
</evidence>
<evidence type="ECO:0000313" key="14">
    <source>
        <dbReference type="Proteomes" id="UP001501710"/>
    </source>
</evidence>
<proteinExistence type="inferred from homology"/>
<dbReference type="EC" id="2.4.1.227" evidence="10"/>
<dbReference type="InterPro" id="IPR004276">
    <property type="entry name" value="GlycoTrans_28_N"/>
</dbReference>
<dbReference type="GO" id="GO:0016740">
    <property type="term" value="F:transferase activity"/>
    <property type="evidence" value="ECO:0007669"/>
    <property type="project" value="UniProtKB-KW"/>
</dbReference>
<dbReference type="RefSeq" id="WP_344899226.1">
    <property type="nucleotide sequence ID" value="NZ_BAABAS010000012.1"/>
</dbReference>
<evidence type="ECO:0000256" key="1">
    <source>
        <dbReference type="ARBA" id="ARBA00022475"/>
    </source>
</evidence>
<dbReference type="Pfam" id="PF03033">
    <property type="entry name" value="Glyco_transf_28"/>
    <property type="match status" value="1"/>
</dbReference>
<protein>
    <recommendedName>
        <fullName evidence="10">UDP-N-acetylglucosamine--N-acetylmuramyl-(pentapeptide) pyrophosphoryl-undecaprenol N-acetylglucosamine transferase</fullName>
        <ecNumber evidence="10">2.4.1.227</ecNumber>
    </recommendedName>
    <alternativeName>
        <fullName evidence="10">Undecaprenyl-PP-MurNAc-pentapeptide-UDPGlcNAc GlcNAc transferase</fullName>
    </alternativeName>
</protein>
<keyword evidence="1 10" id="KW-1003">Cell membrane</keyword>
<dbReference type="SUPFAM" id="SSF53756">
    <property type="entry name" value="UDP-Glycosyltransferase/glycogen phosphorylase"/>
    <property type="match status" value="1"/>
</dbReference>
<dbReference type="HAMAP" id="MF_00033">
    <property type="entry name" value="MurG"/>
    <property type="match status" value="1"/>
</dbReference>
<dbReference type="Gene3D" id="3.40.50.2000">
    <property type="entry name" value="Glycogen Phosphorylase B"/>
    <property type="match status" value="2"/>
</dbReference>
<comment type="catalytic activity">
    <reaction evidence="10">
        <text>di-trans,octa-cis-undecaprenyl diphospho-N-acetyl-alpha-D-muramoyl-L-alanyl-D-glutamyl-meso-2,6-diaminopimeloyl-D-alanyl-D-alanine + UDP-N-acetyl-alpha-D-glucosamine = di-trans,octa-cis-undecaprenyl diphospho-[N-acetyl-alpha-D-glucosaminyl-(1-&gt;4)]-N-acetyl-alpha-D-muramoyl-L-alanyl-D-glutamyl-meso-2,6-diaminopimeloyl-D-alanyl-D-alanine + UDP + H(+)</text>
        <dbReference type="Rhea" id="RHEA:31227"/>
        <dbReference type="ChEBI" id="CHEBI:15378"/>
        <dbReference type="ChEBI" id="CHEBI:57705"/>
        <dbReference type="ChEBI" id="CHEBI:58223"/>
        <dbReference type="ChEBI" id="CHEBI:61387"/>
        <dbReference type="ChEBI" id="CHEBI:61388"/>
        <dbReference type="EC" id="2.4.1.227"/>
    </reaction>
</comment>
<keyword evidence="9 10" id="KW-0961">Cell wall biogenesis/degradation</keyword>
<comment type="caution">
    <text evidence="13">The sequence shown here is derived from an EMBL/GenBank/DDBJ whole genome shotgun (WGS) entry which is preliminary data.</text>
</comment>
<keyword evidence="8 10" id="KW-0131">Cell cycle</keyword>
<organism evidence="13 14">
    <name type="scientific">Actinomadura meridiana</name>
    <dbReference type="NCBI Taxonomy" id="559626"/>
    <lineage>
        <taxon>Bacteria</taxon>
        <taxon>Bacillati</taxon>
        <taxon>Actinomycetota</taxon>
        <taxon>Actinomycetes</taxon>
        <taxon>Streptosporangiales</taxon>
        <taxon>Thermomonosporaceae</taxon>
        <taxon>Actinomadura</taxon>
    </lineage>
</organism>
<keyword evidence="4 10" id="KW-0808">Transferase</keyword>
<feature type="binding site" evidence="10">
    <location>
        <position position="193"/>
    </location>
    <ligand>
        <name>UDP-N-acetyl-alpha-D-glucosamine</name>
        <dbReference type="ChEBI" id="CHEBI:57705"/>
    </ligand>
</feature>
<keyword evidence="5 10" id="KW-0133">Cell shape</keyword>
<evidence type="ECO:0000313" key="13">
    <source>
        <dbReference type="EMBL" id="GAA4235323.1"/>
    </source>
</evidence>
<feature type="binding site" evidence="10">
    <location>
        <position position="328"/>
    </location>
    <ligand>
        <name>UDP-N-acetyl-alpha-D-glucosamine</name>
        <dbReference type="ChEBI" id="CHEBI:57705"/>
    </ligand>
</feature>
<dbReference type="InterPro" id="IPR007235">
    <property type="entry name" value="Glyco_trans_28_C"/>
</dbReference>
<dbReference type="Pfam" id="PF04101">
    <property type="entry name" value="Glyco_tran_28_C"/>
    <property type="match status" value="1"/>
</dbReference>
<feature type="domain" description="Glycosyl transferase family 28 C-terminal" evidence="12">
    <location>
        <begin position="219"/>
        <end position="385"/>
    </location>
</feature>
<sequence length="403" mass="41798">MPIVVPRALIDRGGPVRLIVSGGGSGGHTFPAVTVVRAARVALGVYGLELQAHWVGSRGGIEETVAAQEDVPFTAIPTGKLRRARNPLAMLSAANIRDAGKVPAGVIKAISVVGKIAPDAVLCSGGYVSVPVGLAARVRRRPLLIHEQTVQVGLANRITMRGARRIALSADPAMALLPRRLQGRAVVTGNPIRPGLGNGDPSAAAPRLGWSGWTPALPTVYVTGGSLGARQVNELVAGVLPELLRSANVLHQAGSQLAEAALAAAETLPPELRRRYLVRGFIGDELADVLALADVIVARSGGGTVSELTALGKPSVLIPLIPTGGDEQRRNAEHLAERGAARVLIGQDATPPRLAEELRALLTDPACRSTMSARAREMGRPDAADALTTEVLALCASTHNSTP</sequence>
<feature type="binding site" evidence="10">
    <location>
        <position position="226"/>
    </location>
    <ligand>
        <name>UDP-N-acetyl-alpha-D-glucosamine</name>
        <dbReference type="ChEBI" id="CHEBI:57705"/>
    </ligand>
</feature>
<reference evidence="14" key="1">
    <citation type="journal article" date="2019" name="Int. J. Syst. Evol. Microbiol.">
        <title>The Global Catalogue of Microorganisms (GCM) 10K type strain sequencing project: providing services to taxonomists for standard genome sequencing and annotation.</title>
        <authorList>
            <consortium name="The Broad Institute Genomics Platform"/>
            <consortium name="The Broad Institute Genome Sequencing Center for Infectious Disease"/>
            <person name="Wu L."/>
            <person name="Ma J."/>
        </authorList>
    </citation>
    <scope>NUCLEOTIDE SEQUENCE [LARGE SCALE GENOMIC DNA]</scope>
    <source>
        <strain evidence="14">JCM 17440</strain>
    </source>
</reference>
<evidence type="ECO:0000256" key="6">
    <source>
        <dbReference type="ARBA" id="ARBA00022984"/>
    </source>
</evidence>
<dbReference type="PANTHER" id="PTHR21015">
    <property type="entry name" value="UDP-N-ACETYLGLUCOSAMINE--N-ACETYLMURAMYL-(PENTAPEPTIDE) PYROPHOSPHORYL-UNDECAPRENOL N-ACETYLGLUCOSAMINE TRANSFERASE 1"/>
    <property type="match status" value="1"/>
</dbReference>
<evidence type="ECO:0000259" key="11">
    <source>
        <dbReference type="Pfam" id="PF03033"/>
    </source>
</evidence>
<keyword evidence="3 10" id="KW-0328">Glycosyltransferase</keyword>
<name>A0ABP8C8S8_9ACTN</name>
<evidence type="ECO:0000256" key="9">
    <source>
        <dbReference type="ARBA" id="ARBA00023316"/>
    </source>
</evidence>
<keyword evidence="2 10" id="KW-0132">Cell division</keyword>
<evidence type="ECO:0000256" key="10">
    <source>
        <dbReference type="HAMAP-Rule" id="MF_00033"/>
    </source>
</evidence>